<comment type="similarity">
    <text evidence="1">Belongs to the AB hydrolase superfamily. MetX family.</text>
</comment>
<name>A0A9N8W196_9GLOM</name>
<proteinExistence type="inferred from homology"/>
<dbReference type="SUPFAM" id="SSF53474">
    <property type="entry name" value="alpha/beta-Hydrolases"/>
    <property type="match status" value="1"/>
</dbReference>
<organism evidence="4 5">
    <name type="scientific">Cetraspora pellucida</name>
    <dbReference type="NCBI Taxonomy" id="1433469"/>
    <lineage>
        <taxon>Eukaryota</taxon>
        <taxon>Fungi</taxon>
        <taxon>Fungi incertae sedis</taxon>
        <taxon>Mucoromycota</taxon>
        <taxon>Glomeromycotina</taxon>
        <taxon>Glomeromycetes</taxon>
        <taxon>Diversisporales</taxon>
        <taxon>Gigasporaceae</taxon>
        <taxon>Cetraspora</taxon>
    </lineage>
</organism>
<dbReference type="PANTHER" id="PTHR32268:SF11">
    <property type="entry name" value="HOMOSERINE O-ACETYLTRANSFERASE"/>
    <property type="match status" value="1"/>
</dbReference>
<dbReference type="InterPro" id="IPR029058">
    <property type="entry name" value="AB_hydrolase_fold"/>
</dbReference>
<accession>A0A9N8W196</accession>
<dbReference type="PANTHER" id="PTHR32268">
    <property type="entry name" value="HOMOSERINE O-ACETYLTRANSFERASE"/>
    <property type="match status" value="1"/>
</dbReference>
<dbReference type="GO" id="GO:0009086">
    <property type="term" value="P:methionine biosynthetic process"/>
    <property type="evidence" value="ECO:0007669"/>
    <property type="project" value="TreeGrafter"/>
</dbReference>
<dbReference type="OrthoDB" id="191364at2759"/>
<evidence type="ECO:0000313" key="4">
    <source>
        <dbReference type="EMBL" id="CAG8467551.1"/>
    </source>
</evidence>
<reference evidence="4" key="1">
    <citation type="submission" date="2021-06" db="EMBL/GenBank/DDBJ databases">
        <authorList>
            <person name="Kallberg Y."/>
            <person name="Tangrot J."/>
            <person name="Rosling A."/>
        </authorList>
    </citation>
    <scope>NUCLEOTIDE SEQUENCE</scope>
    <source>
        <strain evidence="4">FL966</strain>
    </source>
</reference>
<dbReference type="AlphaFoldDB" id="A0A9N8W196"/>
<keyword evidence="2" id="KW-0808">Transferase</keyword>
<dbReference type="InterPro" id="IPR008220">
    <property type="entry name" value="HAT_MetX-like"/>
</dbReference>
<evidence type="ECO:0000256" key="1">
    <source>
        <dbReference type="ARBA" id="ARBA00006886"/>
    </source>
</evidence>
<evidence type="ECO:0000259" key="3">
    <source>
        <dbReference type="Pfam" id="PF00561"/>
    </source>
</evidence>
<dbReference type="InterPro" id="IPR000073">
    <property type="entry name" value="AB_hydrolase_1"/>
</dbReference>
<evidence type="ECO:0000256" key="2">
    <source>
        <dbReference type="ARBA" id="ARBA00022679"/>
    </source>
</evidence>
<evidence type="ECO:0000313" key="5">
    <source>
        <dbReference type="Proteomes" id="UP000789759"/>
    </source>
</evidence>
<dbReference type="Pfam" id="PF00561">
    <property type="entry name" value="Abhydrolase_1"/>
    <property type="match status" value="1"/>
</dbReference>
<comment type="caution">
    <text evidence="4">The sequence shown here is derived from an EMBL/GenBank/DDBJ whole genome shotgun (WGS) entry which is preliminary data.</text>
</comment>
<sequence>MKTIEIVCHIEESKPASPRYIPCVTAEGRFENAGMEWASIQELVSSWKQCALYGSLYYGECTTDIVKNIDIVVDFLNVFYEQLAVCKTAQECVTKFPKGGQLLTDLAKNRILILHSETCRLVVKCILEYSKCVSGFSDSLTDSNCQSKKWCLNKINSLFFRHNPSYNRDNASEYIARSCGAGNYELQKIIVTESTTAIREFLETIVTNSIVIPSQYFIKISEQFLPLLNDSSMLEMADLIIRSATYRTLHITSYTDNCEVLSCEFVEKIVLSESIFDKLSTEANLWAACPFAIEHEVMKIFGHILFSREKEYIAPREIKEVIRSELLFQRMIGHPRICHLCFDIMTKLVIESPDWRILRLIGYTIQPIFECDLRNGYSSYEEYLPRPFADLISNLTSYISGAQEFSTINSCVKQFLLSQSPSDVGICRKQVWILLMSFPKWHYWIIEVIFDELLFPEISELEEPIHYLAWLVCPRDDNTIITLTNTIVDIIISVRECLSVSQHRNERILSCLERYKPIFVNQMILVDVMLGLWPVTNSLDLMKKLVNFCIENHNEQLNVLPRQNNSVNLTTITLILDYFYETQVTENNPEMKDFLNSLQELYKKHIDSQPENRFSSLVHGQRIVIVPEFTLESGYTLHRVPVAYKTWGKLNINRDNVMVICHALSGSADVQDWWGPLIGKGRAFDPTKYFIFCANVLGSPYGTASPVTINPDTGNIYGPEFPLTTPRDDVRLHKIILDMLGVKQIATCIGGSMGGMQVLEWSFFGMEYVKTIIPIATSARQSAWCISWSEAQRQSIYSDHKYHNGFYQLNEQPATGLAAARMSALLTYRSRDSFESRFSRTYQDLNNYPTVNGFLSAKPKTPAEYALFLHNDGLRCNNINGKSFKSRDQNGNNNITLKQASIQDNDKIEPPDNKEYYQNNNVHSTAAVPQLFSAQSYLRYQGDKFVKRFDANCYISLTRKMDAYDIAKDRGDLKEVLGSIKQPACVIGIESDGLYAICEQYELAEFIPNSEMITIKSLDGHDGFLIEFDQMNRHILRFTRTHLSELSEEESGESDGIEGNNIEEKLVATKNSLFGEAEVEFL</sequence>
<dbReference type="EMBL" id="CAJVQA010000306">
    <property type="protein sequence ID" value="CAG8467551.1"/>
    <property type="molecule type" value="Genomic_DNA"/>
</dbReference>
<feature type="domain" description="AB hydrolase-1" evidence="3">
    <location>
        <begin position="656"/>
        <end position="857"/>
    </location>
</feature>
<dbReference type="Gene3D" id="3.40.50.1820">
    <property type="entry name" value="alpha/beta hydrolase"/>
    <property type="match status" value="1"/>
</dbReference>
<gene>
    <name evidence="4" type="ORF">CPELLU_LOCUS915</name>
</gene>
<keyword evidence="5" id="KW-1185">Reference proteome</keyword>
<dbReference type="HAMAP" id="MF_00296">
    <property type="entry name" value="MetX_acyltransf"/>
    <property type="match status" value="1"/>
</dbReference>
<dbReference type="NCBIfam" id="TIGR01392">
    <property type="entry name" value="homoserO_Ac_trn"/>
    <property type="match status" value="1"/>
</dbReference>
<dbReference type="GO" id="GO:0004414">
    <property type="term" value="F:homoserine O-acetyltransferase activity"/>
    <property type="evidence" value="ECO:0007669"/>
    <property type="project" value="TreeGrafter"/>
</dbReference>
<dbReference type="GO" id="GO:0009092">
    <property type="term" value="P:homoserine metabolic process"/>
    <property type="evidence" value="ECO:0007669"/>
    <property type="project" value="TreeGrafter"/>
</dbReference>
<dbReference type="Proteomes" id="UP000789759">
    <property type="component" value="Unassembled WGS sequence"/>
</dbReference>
<protein>
    <submittedName>
        <fullName evidence="4">8394_t:CDS:1</fullName>
    </submittedName>
</protein>